<proteinExistence type="predicted"/>
<organism evidence="1 2">
    <name type="scientific">Paspalum notatum var. saurae</name>
    <dbReference type="NCBI Taxonomy" id="547442"/>
    <lineage>
        <taxon>Eukaryota</taxon>
        <taxon>Viridiplantae</taxon>
        <taxon>Streptophyta</taxon>
        <taxon>Embryophyta</taxon>
        <taxon>Tracheophyta</taxon>
        <taxon>Spermatophyta</taxon>
        <taxon>Magnoliopsida</taxon>
        <taxon>Liliopsida</taxon>
        <taxon>Poales</taxon>
        <taxon>Poaceae</taxon>
        <taxon>PACMAD clade</taxon>
        <taxon>Panicoideae</taxon>
        <taxon>Andropogonodae</taxon>
        <taxon>Paspaleae</taxon>
        <taxon>Paspalinae</taxon>
        <taxon>Paspalum</taxon>
    </lineage>
</organism>
<keyword evidence="2" id="KW-1185">Reference proteome</keyword>
<dbReference type="AlphaFoldDB" id="A0AAQ3PJA0"/>
<dbReference type="PROSITE" id="PS51257">
    <property type="entry name" value="PROKAR_LIPOPROTEIN"/>
    <property type="match status" value="1"/>
</dbReference>
<dbReference type="PANTHER" id="PTHR34591:SF43">
    <property type="entry name" value="F-BOX DOMAIN-CONTAINING PROTEIN"/>
    <property type="match status" value="1"/>
</dbReference>
<dbReference type="PANTHER" id="PTHR34591">
    <property type="entry name" value="OS03G0653100 PROTEIN-RELATED"/>
    <property type="match status" value="1"/>
</dbReference>
<sequence>MSWAVSRRAAWRRPDACADHGAASWTTAGCCSRSSSRTPWAASCSAASTTASRRPRIDFDSDVFTFFKRIYDQGNGLVLFDYHPMYLCNPTTRHGMWLPVGPCDHDNCRRRRAFVAFDPAAVSPHWEVLQAPLELEETYGRKEMARLQTVEWPPVKWTWSVCSSRTMAWQRRVFVRQGEAAGTAAKLVLLQLYDDEWGWDRQPLWSCSAYCQGVLYLHCRGEYVCRLYLSTNKRQVFKSPVPHSTMRRRRGVPSRMGTSKHGVYFAAIDDMAQLRVWILKEEEASCGGTTTEWQLNHCGSVQVNIGDHIQMRYDEGHWRMTTYYYRETDGRHDNRTTSVSLLGFHPYKEVIFLEFGSSTVAYHFNRSKVLYLGKLHPRYYDRGLYESLCTHPASPQFPV</sequence>
<name>A0AAQ3PJA0_PASNO</name>
<dbReference type="EMBL" id="CP144745">
    <property type="protein sequence ID" value="WVZ50049.1"/>
    <property type="molecule type" value="Genomic_DNA"/>
</dbReference>
<gene>
    <name evidence="1" type="ORF">U9M48_001346</name>
</gene>
<accession>A0AAQ3PJA0</accession>
<dbReference type="Proteomes" id="UP001341281">
    <property type="component" value="Chromosome 01"/>
</dbReference>
<evidence type="ECO:0000313" key="1">
    <source>
        <dbReference type="EMBL" id="WVZ50049.1"/>
    </source>
</evidence>
<evidence type="ECO:0000313" key="2">
    <source>
        <dbReference type="Proteomes" id="UP001341281"/>
    </source>
</evidence>
<protein>
    <recommendedName>
        <fullName evidence="3">F-box associated domain-containing protein</fullName>
    </recommendedName>
</protein>
<reference evidence="1 2" key="1">
    <citation type="submission" date="2024-02" db="EMBL/GenBank/DDBJ databases">
        <title>High-quality chromosome-scale genome assembly of Pensacola bahiagrass (Paspalum notatum Flugge var. saurae).</title>
        <authorList>
            <person name="Vega J.M."/>
            <person name="Podio M."/>
            <person name="Orjuela J."/>
            <person name="Siena L.A."/>
            <person name="Pessino S.C."/>
            <person name="Combes M.C."/>
            <person name="Mariac C."/>
            <person name="Albertini E."/>
            <person name="Pupilli F."/>
            <person name="Ortiz J.P.A."/>
            <person name="Leblanc O."/>
        </authorList>
    </citation>
    <scope>NUCLEOTIDE SEQUENCE [LARGE SCALE GENOMIC DNA]</scope>
    <source>
        <strain evidence="1">R1</strain>
        <tissue evidence="1">Leaf</tissue>
    </source>
</reference>
<evidence type="ECO:0008006" key="3">
    <source>
        <dbReference type="Google" id="ProtNLM"/>
    </source>
</evidence>